<keyword evidence="1 3" id="KW-0863">Zinc-finger</keyword>
<dbReference type="PROSITE" id="PS50089">
    <property type="entry name" value="ZF_RING_2"/>
    <property type="match status" value="1"/>
</dbReference>
<keyword evidence="5" id="KW-0472">Membrane</keyword>
<name>A0A016UJ17_9BILA</name>
<dbReference type="CDD" id="cd16666">
    <property type="entry name" value="RING-H2_RNF43-like"/>
    <property type="match status" value="1"/>
</dbReference>
<keyword evidence="5" id="KW-1133">Transmembrane helix</keyword>
<evidence type="ECO:0000256" key="6">
    <source>
        <dbReference type="SAM" id="SignalP"/>
    </source>
</evidence>
<evidence type="ECO:0000256" key="5">
    <source>
        <dbReference type="SAM" id="Phobius"/>
    </source>
</evidence>
<dbReference type="Proteomes" id="UP000024635">
    <property type="component" value="Unassembled WGS sequence"/>
</dbReference>
<organism evidence="8 9">
    <name type="scientific">Ancylostoma ceylanicum</name>
    <dbReference type="NCBI Taxonomy" id="53326"/>
    <lineage>
        <taxon>Eukaryota</taxon>
        <taxon>Metazoa</taxon>
        <taxon>Ecdysozoa</taxon>
        <taxon>Nematoda</taxon>
        <taxon>Chromadorea</taxon>
        <taxon>Rhabditida</taxon>
        <taxon>Rhabditina</taxon>
        <taxon>Rhabditomorpha</taxon>
        <taxon>Strongyloidea</taxon>
        <taxon>Ancylostomatidae</taxon>
        <taxon>Ancylostomatinae</taxon>
        <taxon>Ancylostoma</taxon>
    </lineage>
</organism>
<evidence type="ECO:0000313" key="9">
    <source>
        <dbReference type="Proteomes" id="UP000024635"/>
    </source>
</evidence>
<evidence type="ECO:0000256" key="2">
    <source>
        <dbReference type="ARBA" id="ARBA00022833"/>
    </source>
</evidence>
<feature type="region of interest" description="Disordered" evidence="4">
    <location>
        <begin position="394"/>
        <end position="447"/>
    </location>
</feature>
<dbReference type="Gene3D" id="3.30.40.10">
    <property type="entry name" value="Zinc/RING finger domain, C3HC4 (zinc finger)"/>
    <property type="match status" value="1"/>
</dbReference>
<dbReference type="STRING" id="53326.A0A016UJ17"/>
<keyword evidence="1 3" id="KW-0479">Metal-binding</keyword>
<evidence type="ECO:0000259" key="7">
    <source>
        <dbReference type="PROSITE" id="PS50089"/>
    </source>
</evidence>
<sequence>MIERSVENIRHRPACCSAHPPILLLLLLRVLLLLLCAAIVHAAPTDRVLLGESVDLIVSHGRQTEQRLFGSFSPTGLNYEVQGDVVQVSSFRACDARRKGLDRTLFGHIAVVFVDEVQPFLTGCVALDNQARFAEKSGALALVVGPSSRIQRNRKPLKVRASKIPVVVLDDQETQRLRDQLAEAGRSAAVAHLRLDFIDPKPPHVLKLQVFRPSLLNLSLIGLLVVLVIFITLLVFVKIRWRPIAHRDLWLRTLARAAVGKMEIRKFQKEPSRQRRRPFARLRRVRSTYLPVFGSLTSVANTASSQERCSICLDEYAEGTELRVLFCGHEFHPKCVDPWLLSNRRCPLCQFDVVYKQYPKMEPLTKNRQASPPSENSSPLEPLLLTSATIAESPRVQRDPSIAAEQLPRSSQDPLQAVRDVAAGRGRRVTSRARSLPRRRPLRPREHVETAVRLGGYSSDVSSR</sequence>
<evidence type="ECO:0000256" key="1">
    <source>
        <dbReference type="ARBA" id="ARBA00022771"/>
    </source>
</evidence>
<dbReference type="InterPro" id="IPR051073">
    <property type="entry name" value="ZNRF3_Arkadia_E3_ligases"/>
</dbReference>
<dbReference type="InterPro" id="IPR013083">
    <property type="entry name" value="Znf_RING/FYVE/PHD"/>
</dbReference>
<feature type="domain" description="RING-type" evidence="7">
    <location>
        <begin position="309"/>
        <end position="350"/>
    </location>
</feature>
<dbReference type="Pfam" id="PF13639">
    <property type="entry name" value="zf-RING_2"/>
    <property type="match status" value="1"/>
</dbReference>
<gene>
    <name evidence="8" type="primary">Acey_s0037.g3484</name>
    <name evidence="8" type="synonym">Acey-Y47D3B.11</name>
    <name evidence="8" type="ORF">Y032_0037g3484</name>
</gene>
<protein>
    <recommendedName>
        <fullName evidence="7">RING-type domain-containing protein</fullName>
    </recommendedName>
</protein>
<evidence type="ECO:0000313" key="8">
    <source>
        <dbReference type="EMBL" id="EYC15374.1"/>
    </source>
</evidence>
<feature type="transmembrane region" description="Helical" evidence="5">
    <location>
        <begin position="215"/>
        <end position="237"/>
    </location>
</feature>
<dbReference type="GO" id="GO:0008270">
    <property type="term" value="F:zinc ion binding"/>
    <property type="evidence" value="ECO:0007669"/>
    <property type="project" value="UniProtKB-KW"/>
</dbReference>
<dbReference type="InterPro" id="IPR001841">
    <property type="entry name" value="Znf_RING"/>
</dbReference>
<accession>A0A016UJ17</accession>
<keyword evidence="6" id="KW-0732">Signal</keyword>
<dbReference type="PANTHER" id="PTHR16200">
    <property type="entry name" value="RING ZINC FINGER"/>
    <property type="match status" value="1"/>
</dbReference>
<evidence type="ECO:0000256" key="4">
    <source>
        <dbReference type="SAM" id="MobiDB-lite"/>
    </source>
</evidence>
<keyword evidence="9" id="KW-1185">Reference proteome</keyword>
<feature type="signal peptide" evidence="6">
    <location>
        <begin position="1"/>
        <end position="42"/>
    </location>
</feature>
<dbReference type="AlphaFoldDB" id="A0A016UJ17"/>
<keyword evidence="5" id="KW-0812">Transmembrane</keyword>
<dbReference type="OrthoDB" id="8062037at2759"/>
<comment type="caution">
    <text evidence="8">The sequence shown here is derived from an EMBL/GenBank/DDBJ whole genome shotgun (WGS) entry which is preliminary data.</text>
</comment>
<evidence type="ECO:0000256" key="3">
    <source>
        <dbReference type="PROSITE-ProRule" id="PRU00175"/>
    </source>
</evidence>
<keyword evidence="2" id="KW-0862">Zinc</keyword>
<feature type="compositionally biased region" description="Basic residues" evidence="4">
    <location>
        <begin position="425"/>
        <end position="442"/>
    </location>
</feature>
<dbReference type="SUPFAM" id="SSF57850">
    <property type="entry name" value="RING/U-box"/>
    <property type="match status" value="1"/>
</dbReference>
<proteinExistence type="predicted"/>
<dbReference type="Gene3D" id="3.50.30.30">
    <property type="match status" value="1"/>
</dbReference>
<reference evidence="9" key="1">
    <citation type="journal article" date="2015" name="Nat. Genet.">
        <title>The genome and transcriptome of the zoonotic hookworm Ancylostoma ceylanicum identify infection-specific gene families.</title>
        <authorList>
            <person name="Schwarz E.M."/>
            <person name="Hu Y."/>
            <person name="Antoshechkin I."/>
            <person name="Miller M.M."/>
            <person name="Sternberg P.W."/>
            <person name="Aroian R.V."/>
        </authorList>
    </citation>
    <scope>NUCLEOTIDE SEQUENCE</scope>
    <source>
        <strain evidence="9">HY135</strain>
    </source>
</reference>
<dbReference type="EMBL" id="JARK01001373">
    <property type="protein sequence ID" value="EYC15374.1"/>
    <property type="molecule type" value="Genomic_DNA"/>
</dbReference>
<dbReference type="SMART" id="SM00184">
    <property type="entry name" value="RING"/>
    <property type="match status" value="1"/>
</dbReference>
<feature type="chain" id="PRO_5001489365" description="RING-type domain-containing protein" evidence="6">
    <location>
        <begin position="43"/>
        <end position="464"/>
    </location>
</feature>